<sequence>MAHDKGLGFIGAGYPATPLTTGRVRFCISAAHTKDMLDRSLNVMNEIGDKISIKYSAETVDNDGEDEEFQNFDD</sequence>
<protein>
    <recommendedName>
        <fullName evidence="3">Aminotransferase class I/classII domain-containing protein</fullName>
    </recommendedName>
</protein>
<dbReference type="InterPro" id="IPR015422">
    <property type="entry name" value="PyrdxlP-dep_Trfase_small"/>
</dbReference>
<dbReference type="SUPFAM" id="SSF53383">
    <property type="entry name" value="PLP-dependent transferases"/>
    <property type="match status" value="1"/>
</dbReference>
<dbReference type="AlphaFoldDB" id="A0A1Y3BEI9"/>
<dbReference type="Proteomes" id="UP000194236">
    <property type="component" value="Unassembled WGS sequence"/>
</dbReference>
<dbReference type="InterPro" id="IPR015424">
    <property type="entry name" value="PyrdxlP-dep_Trfase"/>
</dbReference>
<proteinExistence type="predicted"/>
<evidence type="ECO:0000313" key="2">
    <source>
        <dbReference type="Proteomes" id="UP000194236"/>
    </source>
</evidence>
<evidence type="ECO:0000313" key="1">
    <source>
        <dbReference type="EMBL" id="OTF78026.1"/>
    </source>
</evidence>
<evidence type="ECO:0008006" key="3">
    <source>
        <dbReference type="Google" id="ProtNLM"/>
    </source>
</evidence>
<gene>
    <name evidence="1" type="ORF">BLA29_007292</name>
</gene>
<accession>A0A1Y3BEI9</accession>
<keyword evidence="2" id="KW-1185">Reference proteome</keyword>
<organism evidence="1 2">
    <name type="scientific">Euroglyphus maynei</name>
    <name type="common">Mayne's house dust mite</name>
    <dbReference type="NCBI Taxonomy" id="6958"/>
    <lineage>
        <taxon>Eukaryota</taxon>
        <taxon>Metazoa</taxon>
        <taxon>Ecdysozoa</taxon>
        <taxon>Arthropoda</taxon>
        <taxon>Chelicerata</taxon>
        <taxon>Arachnida</taxon>
        <taxon>Acari</taxon>
        <taxon>Acariformes</taxon>
        <taxon>Sarcoptiformes</taxon>
        <taxon>Astigmata</taxon>
        <taxon>Psoroptidia</taxon>
        <taxon>Analgoidea</taxon>
        <taxon>Pyroglyphidae</taxon>
        <taxon>Pyroglyphinae</taxon>
        <taxon>Euroglyphus</taxon>
    </lineage>
</organism>
<dbReference type="Gene3D" id="3.90.1150.10">
    <property type="entry name" value="Aspartate Aminotransferase, domain 1"/>
    <property type="match status" value="1"/>
</dbReference>
<name>A0A1Y3BEI9_EURMA</name>
<comment type="caution">
    <text evidence="1">The sequence shown here is derived from an EMBL/GenBank/DDBJ whole genome shotgun (WGS) entry which is preliminary data.</text>
</comment>
<dbReference type="EMBL" id="MUJZ01029815">
    <property type="protein sequence ID" value="OTF78026.1"/>
    <property type="molecule type" value="Genomic_DNA"/>
</dbReference>
<reference evidence="1 2" key="1">
    <citation type="submission" date="2017-03" db="EMBL/GenBank/DDBJ databases">
        <title>Genome Survey of Euroglyphus maynei.</title>
        <authorList>
            <person name="Arlian L.G."/>
            <person name="Morgan M.S."/>
            <person name="Rider S.D."/>
        </authorList>
    </citation>
    <scope>NUCLEOTIDE SEQUENCE [LARGE SCALE GENOMIC DNA]</scope>
    <source>
        <strain evidence="1">Arlian Lab</strain>
        <tissue evidence="1">Whole body</tissue>
    </source>
</reference>
<dbReference type="OrthoDB" id="6508029at2759"/>